<organism evidence="1 2">
    <name type="scientific">Saliniradius amylolyticus</name>
    <dbReference type="NCBI Taxonomy" id="2183582"/>
    <lineage>
        <taxon>Bacteria</taxon>
        <taxon>Pseudomonadati</taxon>
        <taxon>Pseudomonadota</taxon>
        <taxon>Gammaproteobacteria</taxon>
        <taxon>Alteromonadales</taxon>
        <taxon>Alteromonadaceae</taxon>
        <taxon>Saliniradius</taxon>
    </lineage>
</organism>
<dbReference type="EMBL" id="CP029347">
    <property type="protein sequence ID" value="AWL11617.1"/>
    <property type="molecule type" value="Genomic_DNA"/>
</dbReference>
<protein>
    <submittedName>
        <fullName evidence="1">Uncharacterized protein</fullName>
    </submittedName>
</protein>
<accession>A0A2S2E3L6</accession>
<evidence type="ECO:0000313" key="2">
    <source>
        <dbReference type="Proteomes" id="UP000245728"/>
    </source>
</evidence>
<dbReference type="KEGG" id="salh:HMF8227_01136"/>
<evidence type="ECO:0000313" key="1">
    <source>
        <dbReference type="EMBL" id="AWL11617.1"/>
    </source>
</evidence>
<proteinExistence type="predicted"/>
<gene>
    <name evidence="1" type="ORF">HMF8227_01136</name>
</gene>
<name>A0A2S2E3L6_9ALTE</name>
<dbReference type="AlphaFoldDB" id="A0A2S2E3L6"/>
<sequence length="36" mass="4270">MFFLKILKKIVKTLFYNNFYFPLSYKKLPQGDPAGV</sequence>
<dbReference type="Proteomes" id="UP000245728">
    <property type="component" value="Chromosome"/>
</dbReference>
<keyword evidence="2" id="KW-1185">Reference proteome</keyword>
<reference evidence="1 2" key="1">
    <citation type="submission" date="2018-05" db="EMBL/GenBank/DDBJ databases">
        <title>Salinimonas sp. HMF8227 Genome sequencing and assembly.</title>
        <authorList>
            <person name="Kang H."/>
            <person name="Kang J."/>
            <person name="Cha I."/>
            <person name="Kim H."/>
            <person name="Joh K."/>
        </authorList>
    </citation>
    <scope>NUCLEOTIDE SEQUENCE [LARGE SCALE GENOMIC DNA]</scope>
    <source>
        <strain evidence="1 2">HMF8227</strain>
    </source>
</reference>